<dbReference type="Proteomes" id="UP000649604">
    <property type="component" value="Unassembled WGS sequence"/>
</dbReference>
<sequence length="274" mass="30430">MNGSKHGAILLAAIIIAGALVFLGFQLRSAGNDQLVQQIKAEILSELENGDLLAEQIDAGIKRYVQQQQEAQQKARAEQQRAAQEKAKNVRRVSADRDHIYGNPDAVISLIEYSDFECPFCKRFHATPKKIVEAYDGKVNWVYRHYPLNFHNPAAQKEAEASECANELGGNDSFWAYTDLLYERTESNGKGGFAVEKLLALAEEIGLDRELFQECLESGRYTEYVQEDFAEGSNSGISGTPGVILLHNETGEAKLKAGALPFEVFQAEIDQMLQ</sequence>
<keyword evidence="3" id="KW-0560">Oxidoreductase</keyword>
<evidence type="ECO:0000313" key="8">
    <source>
        <dbReference type="EMBL" id="MBD3323607.1"/>
    </source>
</evidence>
<accession>A0A9D5Q4W0</accession>
<evidence type="ECO:0000259" key="7">
    <source>
        <dbReference type="Pfam" id="PF13462"/>
    </source>
</evidence>
<evidence type="ECO:0000256" key="1">
    <source>
        <dbReference type="ARBA" id="ARBA00005791"/>
    </source>
</evidence>
<dbReference type="PANTHER" id="PTHR13887">
    <property type="entry name" value="GLUTATHIONE S-TRANSFERASE KAPPA"/>
    <property type="match status" value="1"/>
</dbReference>
<feature type="coiled-coil region" evidence="6">
    <location>
        <begin position="61"/>
        <end position="88"/>
    </location>
</feature>
<comment type="caution">
    <text evidence="8">The sequence shown here is derived from an EMBL/GenBank/DDBJ whole genome shotgun (WGS) entry which is preliminary data.</text>
</comment>
<dbReference type="AlphaFoldDB" id="A0A9D5Q4W0"/>
<dbReference type="SUPFAM" id="SSF52833">
    <property type="entry name" value="Thioredoxin-like"/>
    <property type="match status" value="1"/>
</dbReference>
<comment type="similarity">
    <text evidence="1">Belongs to the thioredoxin family. DsbA subfamily.</text>
</comment>
<dbReference type="EMBL" id="WJJP01000105">
    <property type="protein sequence ID" value="MBD3323607.1"/>
    <property type="molecule type" value="Genomic_DNA"/>
</dbReference>
<keyword evidence="5" id="KW-0676">Redox-active center</keyword>
<name>A0A9D5Q4W0_9BACT</name>
<dbReference type="InterPro" id="IPR036249">
    <property type="entry name" value="Thioredoxin-like_sf"/>
</dbReference>
<keyword evidence="4" id="KW-1015">Disulfide bond</keyword>
<protein>
    <submittedName>
        <fullName evidence="8">Thioredoxin domain-containing protein</fullName>
    </submittedName>
</protein>
<dbReference type="GO" id="GO:0016491">
    <property type="term" value="F:oxidoreductase activity"/>
    <property type="evidence" value="ECO:0007669"/>
    <property type="project" value="UniProtKB-KW"/>
</dbReference>
<gene>
    <name evidence="8" type="ORF">GF339_03420</name>
</gene>
<dbReference type="PANTHER" id="PTHR13887:SF14">
    <property type="entry name" value="DISULFIDE BOND FORMATION PROTEIN D"/>
    <property type="match status" value="1"/>
</dbReference>
<proteinExistence type="inferred from homology"/>
<dbReference type="InterPro" id="IPR012336">
    <property type="entry name" value="Thioredoxin-like_fold"/>
</dbReference>
<evidence type="ECO:0000256" key="2">
    <source>
        <dbReference type="ARBA" id="ARBA00022729"/>
    </source>
</evidence>
<dbReference type="Gene3D" id="3.40.30.10">
    <property type="entry name" value="Glutaredoxin"/>
    <property type="match status" value="1"/>
</dbReference>
<feature type="domain" description="Thioredoxin-like fold" evidence="7">
    <location>
        <begin position="96"/>
        <end position="250"/>
    </location>
</feature>
<evidence type="ECO:0000256" key="5">
    <source>
        <dbReference type="ARBA" id="ARBA00023284"/>
    </source>
</evidence>
<evidence type="ECO:0000256" key="3">
    <source>
        <dbReference type="ARBA" id="ARBA00023002"/>
    </source>
</evidence>
<evidence type="ECO:0000313" key="9">
    <source>
        <dbReference type="Proteomes" id="UP000649604"/>
    </source>
</evidence>
<keyword evidence="6" id="KW-0175">Coiled coil</keyword>
<organism evidence="8 9">
    <name type="scientific">candidate division KSB3 bacterium</name>
    <dbReference type="NCBI Taxonomy" id="2044937"/>
    <lineage>
        <taxon>Bacteria</taxon>
        <taxon>candidate division KSB3</taxon>
    </lineage>
</organism>
<evidence type="ECO:0000256" key="4">
    <source>
        <dbReference type="ARBA" id="ARBA00023157"/>
    </source>
</evidence>
<dbReference type="Pfam" id="PF13462">
    <property type="entry name" value="Thioredoxin_4"/>
    <property type="match status" value="1"/>
</dbReference>
<reference evidence="8" key="1">
    <citation type="submission" date="2019-11" db="EMBL/GenBank/DDBJ databases">
        <title>Microbial mats filling the niche in hypersaline microbial mats.</title>
        <authorList>
            <person name="Wong H.L."/>
            <person name="Macleod F.I."/>
            <person name="White R.A. III"/>
            <person name="Burns B.P."/>
        </authorList>
    </citation>
    <scope>NUCLEOTIDE SEQUENCE</scope>
    <source>
        <strain evidence="8">Rbin_158</strain>
    </source>
</reference>
<keyword evidence="2" id="KW-0732">Signal</keyword>
<evidence type="ECO:0000256" key="6">
    <source>
        <dbReference type="SAM" id="Coils"/>
    </source>
</evidence>